<dbReference type="SUPFAM" id="SSF161098">
    <property type="entry name" value="MetI-like"/>
    <property type="match status" value="1"/>
</dbReference>
<dbReference type="PANTHER" id="PTHR47737:SF1">
    <property type="entry name" value="GLYCINE BETAINE_PROLINE BETAINE TRANSPORT SYSTEM PERMEASE PROTEIN PROW"/>
    <property type="match status" value="1"/>
</dbReference>
<dbReference type="GO" id="GO:0015226">
    <property type="term" value="F:carnitine transmembrane transporter activity"/>
    <property type="evidence" value="ECO:0007669"/>
    <property type="project" value="TreeGrafter"/>
</dbReference>
<feature type="transmembrane region" description="Helical" evidence="7">
    <location>
        <begin position="146"/>
        <end position="173"/>
    </location>
</feature>
<dbReference type="CDD" id="cd06261">
    <property type="entry name" value="TM_PBP2"/>
    <property type="match status" value="1"/>
</dbReference>
<evidence type="ECO:0000256" key="7">
    <source>
        <dbReference type="RuleBase" id="RU363032"/>
    </source>
</evidence>
<dbReference type="InterPro" id="IPR035906">
    <property type="entry name" value="MetI-like_sf"/>
</dbReference>
<evidence type="ECO:0000256" key="4">
    <source>
        <dbReference type="ARBA" id="ARBA00022692"/>
    </source>
</evidence>
<comment type="caution">
    <text evidence="9">The sequence shown here is derived from an EMBL/GenBank/DDBJ whole genome shotgun (WGS) entry which is preliminary data.</text>
</comment>
<dbReference type="InterPro" id="IPR000515">
    <property type="entry name" value="MetI-like"/>
</dbReference>
<dbReference type="GO" id="GO:0043190">
    <property type="term" value="C:ATP-binding cassette (ABC) transporter complex"/>
    <property type="evidence" value="ECO:0007669"/>
    <property type="project" value="TreeGrafter"/>
</dbReference>
<keyword evidence="5 7" id="KW-1133">Transmembrane helix</keyword>
<evidence type="ECO:0000256" key="1">
    <source>
        <dbReference type="ARBA" id="ARBA00004141"/>
    </source>
</evidence>
<dbReference type="Gene3D" id="1.10.3720.10">
    <property type="entry name" value="MetI-like"/>
    <property type="match status" value="1"/>
</dbReference>
<feature type="transmembrane region" description="Helical" evidence="7">
    <location>
        <begin position="54"/>
        <end position="74"/>
    </location>
</feature>
<sequence length="316" mass="33476">MHAIMMMLPLADGFRIPVGQWAKFLVDWIRDNLKVVLDVISDVVGFLVEGLADLLNFLPAPAMIVLFALIAWLLRSWQLAVGTAITFTLIVAMDQWDHAMETLALVLIAALVTVAISVPLGIWAARNDRVSAIVKPVLDFMQTMPSMVYLIPVIVFFGVGFVPGVIATVIFSLPPGVRLTELGIRGVDSETVEAGYAFGAAPGQILRGIQLPLAMPTIMAGINQVIMLALSMAVIAGIGGANGLGKEVAAALATINIPQGVEAGLGVVFIAVFLDRVTAALGTPSDHPSSLLGMLARRRNVQRKAQADAEARPVVA</sequence>
<keyword evidence="2 7" id="KW-0813">Transport</keyword>
<dbReference type="GO" id="GO:0031460">
    <property type="term" value="P:glycine betaine transport"/>
    <property type="evidence" value="ECO:0007669"/>
    <property type="project" value="TreeGrafter"/>
</dbReference>
<dbReference type="Pfam" id="PF00528">
    <property type="entry name" value="BPD_transp_1"/>
    <property type="match status" value="1"/>
</dbReference>
<evidence type="ECO:0000256" key="5">
    <source>
        <dbReference type="ARBA" id="ARBA00022989"/>
    </source>
</evidence>
<proteinExistence type="inferred from homology"/>
<dbReference type="AlphaFoldDB" id="A0A7Y9ETZ7"/>
<feature type="domain" description="ABC transmembrane type-1" evidence="8">
    <location>
        <begin position="99"/>
        <end position="278"/>
    </location>
</feature>
<reference evidence="9 10" key="1">
    <citation type="submission" date="2020-07" db="EMBL/GenBank/DDBJ databases">
        <title>Sequencing the genomes of 1000 actinobacteria strains.</title>
        <authorList>
            <person name="Klenk H.-P."/>
        </authorList>
    </citation>
    <scope>NUCLEOTIDE SEQUENCE [LARGE SCALE GENOMIC DNA]</scope>
    <source>
        <strain evidence="9 10">DSM 22185</strain>
    </source>
</reference>
<dbReference type="RefSeq" id="WP_246285973.1">
    <property type="nucleotide sequence ID" value="NZ_BAABLC010000001.1"/>
</dbReference>
<gene>
    <name evidence="9" type="ORF">BKA02_000965</name>
</gene>
<name>A0A7Y9ETZ7_9MICO</name>
<evidence type="ECO:0000256" key="3">
    <source>
        <dbReference type="ARBA" id="ARBA00022475"/>
    </source>
</evidence>
<comment type="similarity">
    <text evidence="7">Belongs to the binding-protein-dependent transport system permease family.</text>
</comment>
<dbReference type="PROSITE" id="PS50928">
    <property type="entry name" value="ABC_TM1"/>
    <property type="match status" value="1"/>
</dbReference>
<evidence type="ECO:0000313" key="9">
    <source>
        <dbReference type="EMBL" id="NYD53910.1"/>
    </source>
</evidence>
<keyword evidence="4 7" id="KW-0812">Transmembrane</keyword>
<dbReference type="Proteomes" id="UP000552045">
    <property type="component" value="Unassembled WGS sequence"/>
</dbReference>
<feature type="transmembrane region" description="Helical" evidence="7">
    <location>
        <begin position="102"/>
        <end position="125"/>
    </location>
</feature>
<dbReference type="EMBL" id="JACCBH010000001">
    <property type="protein sequence ID" value="NYD53910.1"/>
    <property type="molecule type" value="Genomic_DNA"/>
</dbReference>
<keyword evidence="3" id="KW-1003">Cell membrane</keyword>
<protein>
    <submittedName>
        <fullName evidence="9">Glycine betaine/proline transport system permease protein</fullName>
    </submittedName>
</protein>
<feature type="transmembrane region" description="Helical" evidence="7">
    <location>
        <begin position="79"/>
        <end position="96"/>
    </location>
</feature>
<accession>A0A7Y9ETZ7</accession>
<evidence type="ECO:0000256" key="2">
    <source>
        <dbReference type="ARBA" id="ARBA00022448"/>
    </source>
</evidence>
<comment type="subcellular location">
    <subcellularLocation>
        <location evidence="7">Cell membrane</location>
        <topology evidence="7">Multi-pass membrane protein</topology>
    </subcellularLocation>
    <subcellularLocation>
        <location evidence="1">Membrane</location>
        <topology evidence="1">Multi-pass membrane protein</topology>
    </subcellularLocation>
</comment>
<evidence type="ECO:0000259" key="8">
    <source>
        <dbReference type="PROSITE" id="PS50928"/>
    </source>
</evidence>
<dbReference type="PANTHER" id="PTHR47737">
    <property type="entry name" value="GLYCINE BETAINE/PROLINE BETAINE TRANSPORT SYSTEM PERMEASE PROTEIN PROW"/>
    <property type="match status" value="1"/>
</dbReference>
<dbReference type="GO" id="GO:0005275">
    <property type="term" value="F:amine transmembrane transporter activity"/>
    <property type="evidence" value="ECO:0007669"/>
    <property type="project" value="TreeGrafter"/>
</dbReference>
<dbReference type="FunFam" id="1.10.3720.10:FF:000001">
    <property type="entry name" value="Glycine betaine ABC transporter, permease"/>
    <property type="match status" value="1"/>
</dbReference>
<evidence type="ECO:0000256" key="6">
    <source>
        <dbReference type="ARBA" id="ARBA00023136"/>
    </source>
</evidence>
<organism evidence="9 10">
    <name type="scientific">Microbacterium pseudoresistens</name>
    <dbReference type="NCBI Taxonomy" id="640634"/>
    <lineage>
        <taxon>Bacteria</taxon>
        <taxon>Bacillati</taxon>
        <taxon>Actinomycetota</taxon>
        <taxon>Actinomycetes</taxon>
        <taxon>Micrococcales</taxon>
        <taxon>Microbacteriaceae</taxon>
        <taxon>Microbacterium</taxon>
    </lineage>
</organism>
<keyword evidence="10" id="KW-1185">Reference proteome</keyword>
<dbReference type="GO" id="GO:0015871">
    <property type="term" value="P:choline transport"/>
    <property type="evidence" value="ECO:0007669"/>
    <property type="project" value="TreeGrafter"/>
</dbReference>
<evidence type="ECO:0000313" key="10">
    <source>
        <dbReference type="Proteomes" id="UP000552045"/>
    </source>
</evidence>
<keyword evidence="6 7" id="KW-0472">Membrane</keyword>
<feature type="transmembrane region" description="Helical" evidence="7">
    <location>
        <begin position="218"/>
        <end position="238"/>
    </location>
</feature>